<proteinExistence type="predicted"/>
<dbReference type="InterPro" id="IPR027417">
    <property type="entry name" value="P-loop_NTPase"/>
</dbReference>
<dbReference type="CDD" id="cd00009">
    <property type="entry name" value="AAA"/>
    <property type="match status" value="1"/>
</dbReference>
<gene>
    <name evidence="4" type="ORF">MQH31_17455</name>
</gene>
<dbReference type="GO" id="GO:0005737">
    <property type="term" value="C:cytoplasm"/>
    <property type="evidence" value="ECO:0007669"/>
    <property type="project" value="TreeGrafter"/>
</dbReference>
<name>A0AA41R046_9MICO</name>
<dbReference type="CDD" id="cd19499">
    <property type="entry name" value="RecA-like_ClpB_Hsp104-like"/>
    <property type="match status" value="1"/>
</dbReference>
<dbReference type="GO" id="GO:0005524">
    <property type="term" value="F:ATP binding"/>
    <property type="evidence" value="ECO:0007669"/>
    <property type="project" value="UniProtKB-KW"/>
</dbReference>
<dbReference type="AlphaFoldDB" id="A0AA41R046"/>
<comment type="caution">
    <text evidence="4">The sequence shown here is derived from an EMBL/GenBank/DDBJ whole genome shotgun (WGS) entry which is preliminary data.</text>
</comment>
<sequence>MFAEIELNEKYKTLAAYSAPLNTPEREIVGRDNEISQLMAAMCRPELCNALLLAPPGSGKTALVQAAALKDTGRTYMEVDLARMIANLKNPDEMAALLKGLFDEAEIFSHDEHKELVLFIDEFHQIVQLSAAAVEALKPVLAASGARGIRVIAATTNDEFDTFIKPNQPLVERLQRIIVSPPDKATTVKIMKGMAERYGVADEFYDDRIFELIHEYTERYIPASTQPRKSILVLDSMVGWHKHTNRAMDRALLADVLYESVGVNVAFRVDAVKIKEQLDSKVFSQDWATSVVAKRLQLCVADLQDKTKPASSFLFTGSTGVGKSELTKQLALLMFGDAQQHLIRFDMSEYARDESLDLFRNELTSRVWHTSHAVLLLDEIEKASPLVTRMLLQVLDDGRLSDANGRQVSFLNTYIVLTTNAGSEIFETIAQYNGDDTGSGKELLGKMKEIRRSITSTQGDNKFPPELLGRIDAIVPFQPLTRGTQRKIVTSKLKKFVQEVLSKHGVRVLIAERVIEFLVEDRGDTESNAGGARAAIALLTDEVATNVAAFINKYPGERALQVDIRGVLKTEDKDRLKSDAEVVVSLPQMVF</sequence>
<dbReference type="SUPFAM" id="SSF52540">
    <property type="entry name" value="P-loop containing nucleoside triphosphate hydrolases"/>
    <property type="match status" value="2"/>
</dbReference>
<keyword evidence="5" id="KW-1185">Reference proteome</keyword>
<evidence type="ECO:0000256" key="1">
    <source>
        <dbReference type="ARBA" id="ARBA00022741"/>
    </source>
</evidence>
<protein>
    <submittedName>
        <fullName evidence="4">AAA family ATPase</fullName>
    </submittedName>
</protein>
<dbReference type="InterPro" id="IPR050130">
    <property type="entry name" value="ClpA_ClpB"/>
</dbReference>
<dbReference type="PANTHER" id="PTHR11638:SF18">
    <property type="entry name" value="HEAT SHOCK PROTEIN 104"/>
    <property type="match status" value="1"/>
</dbReference>
<dbReference type="Pfam" id="PF00004">
    <property type="entry name" value="AAA"/>
    <property type="match status" value="1"/>
</dbReference>
<feature type="domain" description="AAA+ ATPase" evidence="3">
    <location>
        <begin position="46"/>
        <end position="183"/>
    </location>
</feature>
<keyword evidence="1" id="KW-0547">Nucleotide-binding</keyword>
<dbReference type="GO" id="GO:0016887">
    <property type="term" value="F:ATP hydrolysis activity"/>
    <property type="evidence" value="ECO:0007669"/>
    <property type="project" value="InterPro"/>
</dbReference>
<dbReference type="InterPro" id="IPR001270">
    <property type="entry name" value="ClpA/B"/>
</dbReference>
<reference evidence="4" key="1">
    <citation type="submission" date="2022-03" db="EMBL/GenBank/DDBJ databases">
        <title>Cryobacterium sp. nov. strain ZS14-85, isolated from Antarctic soil.</title>
        <authorList>
            <person name="Li J."/>
            <person name="Niu G."/>
        </authorList>
    </citation>
    <scope>NUCLEOTIDE SEQUENCE</scope>
    <source>
        <strain evidence="4">ZS14-85</strain>
    </source>
</reference>
<dbReference type="RefSeq" id="WP_243013084.1">
    <property type="nucleotide sequence ID" value="NZ_JALGAR010000006.1"/>
</dbReference>
<accession>A0AA41R046</accession>
<dbReference type="PANTHER" id="PTHR11638">
    <property type="entry name" value="ATP-DEPENDENT CLP PROTEASE"/>
    <property type="match status" value="1"/>
</dbReference>
<dbReference type="Proteomes" id="UP001165341">
    <property type="component" value="Unassembled WGS sequence"/>
</dbReference>
<dbReference type="SMART" id="SM00382">
    <property type="entry name" value="AAA"/>
    <property type="match status" value="2"/>
</dbReference>
<evidence type="ECO:0000259" key="3">
    <source>
        <dbReference type="SMART" id="SM00382"/>
    </source>
</evidence>
<dbReference type="Pfam" id="PF07724">
    <property type="entry name" value="AAA_2"/>
    <property type="match status" value="1"/>
</dbReference>
<feature type="domain" description="AAA+ ATPase" evidence="3">
    <location>
        <begin position="309"/>
        <end position="481"/>
    </location>
</feature>
<evidence type="ECO:0000313" key="4">
    <source>
        <dbReference type="EMBL" id="MCI4659593.1"/>
    </source>
</evidence>
<dbReference type="InterPro" id="IPR003959">
    <property type="entry name" value="ATPase_AAA_core"/>
</dbReference>
<dbReference type="Gene3D" id="3.40.50.300">
    <property type="entry name" value="P-loop containing nucleotide triphosphate hydrolases"/>
    <property type="match status" value="2"/>
</dbReference>
<dbReference type="EMBL" id="JALGAR010000006">
    <property type="protein sequence ID" value="MCI4659593.1"/>
    <property type="molecule type" value="Genomic_DNA"/>
</dbReference>
<keyword evidence="2" id="KW-0067">ATP-binding</keyword>
<evidence type="ECO:0000313" key="5">
    <source>
        <dbReference type="Proteomes" id="UP001165341"/>
    </source>
</evidence>
<dbReference type="GO" id="GO:0034605">
    <property type="term" value="P:cellular response to heat"/>
    <property type="evidence" value="ECO:0007669"/>
    <property type="project" value="TreeGrafter"/>
</dbReference>
<dbReference type="PRINTS" id="PR00300">
    <property type="entry name" value="CLPPROTEASEA"/>
</dbReference>
<organism evidence="4 5">
    <name type="scientific">Cryobacterium zhongshanensis</name>
    <dbReference type="NCBI Taxonomy" id="2928153"/>
    <lineage>
        <taxon>Bacteria</taxon>
        <taxon>Bacillati</taxon>
        <taxon>Actinomycetota</taxon>
        <taxon>Actinomycetes</taxon>
        <taxon>Micrococcales</taxon>
        <taxon>Microbacteriaceae</taxon>
        <taxon>Cryobacterium</taxon>
    </lineage>
</organism>
<evidence type="ECO:0000256" key="2">
    <source>
        <dbReference type="ARBA" id="ARBA00022840"/>
    </source>
</evidence>
<dbReference type="InterPro" id="IPR003593">
    <property type="entry name" value="AAA+_ATPase"/>
</dbReference>